<proteinExistence type="predicted"/>
<dbReference type="EMBL" id="QTSX02003561">
    <property type="protein sequence ID" value="KAJ9070753.1"/>
    <property type="molecule type" value="Genomic_DNA"/>
</dbReference>
<keyword evidence="2" id="KW-1185">Reference proteome</keyword>
<name>A0ACC2T810_9FUNG</name>
<dbReference type="Proteomes" id="UP001165960">
    <property type="component" value="Unassembled WGS sequence"/>
</dbReference>
<organism evidence="1 2">
    <name type="scientific">Entomophthora muscae</name>
    <dbReference type="NCBI Taxonomy" id="34485"/>
    <lineage>
        <taxon>Eukaryota</taxon>
        <taxon>Fungi</taxon>
        <taxon>Fungi incertae sedis</taxon>
        <taxon>Zoopagomycota</taxon>
        <taxon>Entomophthoromycotina</taxon>
        <taxon>Entomophthoromycetes</taxon>
        <taxon>Entomophthorales</taxon>
        <taxon>Entomophthoraceae</taxon>
        <taxon>Entomophthora</taxon>
    </lineage>
</organism>
<evidence type="ECO:0000313" key="1">
    <source>
        <dbReference type="EMBL" id="KAJ9070753.1"/>
    </source>
</evidence>
<comment type="caution">
    <text evidence="1">The sequence shown here is derived from an EMBL/GenBank/DDBJ whole genome shotgun (WGS) entry which is preliminary data.</text>
</comment>
<gene>
    <name evidence="1" type="ORF">DSO57_1004345</name>
</gene>
<sequence length="276" mass="30699">MTSYILSKLKKKECLKQPYHLEKPPLLVFKLAWEQVTCKMVTGVAAFIGLITGAYIVLVVGLVSYVISGDYLDAVPSLKVTKDLRSLDIDFKRANFSGDIQHYANQTALLSFPGPGISEEACMSAEYFAGDLNLCFWVGKRQLLVSDPYYPKGTPDDESEAGLLASVPAGIPSQFHPKLGLAHTLIPLNIDPKLALYNASELYQVNYAGGGRKRLWIRSFFWSYQGTYTLSSRPFTTFNFSFQWPSLLPSGKPKFIFGLCLEKEIFLGSCSDDAFL</sequence>
<accession>A0ACC2T810</accession>
<evidence type="ECO:0000313" key="2">
    <source>
        <dbReference type="Proteomes" id="UP001165960"/>
    </source>
</evidence>
<protein>
    <submittedName>
        <fullName evidence="1">Uncharacterized protein</fullName>
    </submittedName>
</protein>
<reference evidence="1" key="1">
    <citation type="submission" date="2022-04" db="EMBL/GenBank/DDBJ databases">
        <title>Genome of the entomopathogenic fungus Entomophthora muscae.</title>
        <authorList>
            <person name="Elya C."/>
            <person name="Lovett B.R."/>
            <person name="Lee E."/>
            <person name="Macias A.M."/>
            <person name="Hajek A.E."/>
            <person name="De Bivort B.L."/>
            <person name="Kasson M.T."/>
            <person name="De Fine Licht H.H."/>
            <person name="Stajich J.E."/>
        </authorList>
    </citation>
    <scope>NUCLEOTIDE SEQUENCE</scope>
    <source>
        <strain evidence="1">Berkeley</strain>
    </source>
</reference>